<sequence length="48" mass="5370">MCDENRKTARATVIESPSPFFRGCLLQIQRRLGTSAGISGGRCEPFRR</sequence>
<keyword evidence="2" id="KW-1185">Reference proteome</keyword>
<gene>
    <name evidence="1" type="ordered locus">RB2414</name>
</gene>
<protein>
    <submittedName>
        <fullName evidence="1">Uncharacterized protein</fullName>
    </submittedName>
</protein>
<dbReference type="AlphaFoldDB" id="Q7UVV7"/>
<dbReference type="STRING" id="243090.RB2414"/>
<accession>Q7UVV7</accession>
<dbReference type="EMBL" id="BX294137">
    <property type="protein sequence ID" value="CAD72614.1"/>
    <property type="molecule type" value="Genomic_DNA"/>
</dbReference>
<proteinExistence type="predicted"/>
<dbReference type="EnsemblBacteria" id="CAD72614">
    <property type="protein sequence ID" value="CAD72614"/>
    <property type="gene ID" value="RB2414"/>
</dbReference>
<dbReference type="KEGG" id="rba:RB2414"/>
<reference evidence="1 2" key="1">
    <citation type="journal article" date="2003" name="Proc. Natl. Acad. Sci. U.S.A.">
        <title>Complete genome sequence of the marine planctomycete Pirellula sp. strain 1.</title>
        <authorList>
            <person name="Gloeckner F.O."/>
            <person name="Kube M."/>
            <person name="Bauer M."/>
            <person name="Teeling H."/>
            <person name="Lombardot T."/>
            <person name="Ludwig W."/>
            <person name="Gade D."/>
            <person name="Beck A."/>
            <person name="Borzym K."/>
            <person name="Heitmann K."/>
            <person name="Rabus R."/>
            <person name="Schlesner H."/>
            <person name="Amann R."/>
            <person name="Reinhardt R."/>
        </authorList>
    </citation>
    <scope>NUCLEOTIDE SEQUENCE [LARGE SCALE GENOMIC DNA]</scope>
    <source>
        <strain evidence="2">DSM 10527 / NCIMB 13988 / SH1</strain>
    </source>
</reference>
<dbReference type="Proteomes" id="UP000001025">
    <property type="component" value="Chromosome"/>
</dbReference>
<organism evidence="1 2">
    <name type="scientific">Rhodopirellula baltica (strain DSM 10527 / NCIMB 13988 / SH1)</name>
    <dbReference type="NCBI Taxonomy" id="243090"/>
    <lineage>
        <taxon>Bacteria</taxon>
        <taxon>Pseudomonadati</taxon>
        <taxon>Planctomycetota</taxon>
        <taxon>Planctomycetia</taxon>
        <taxon>Pirellulales</taxon>
        <taxon>Pirellulaceae</taxon>
        <taxon>Rhodopirellula</taxon>
    </lineage>
</organism>
<evidence type="ECO:0000313" key="1">
    <source>
        <dbReference type="EMBL" id="CAD72614.1"/>
    </source>
</evidence>
<evidence type="ECO:0000313" key="2">
    <source>
        <dbReference type="Proteomes" id="UP000001025"/>
    </source>
</evidence>
<dbReference type="InParanoid" id="Q7UVV7"/>
<name>Q7UVV7_RHOBA</name>
<dbReference type="HOGENOM" id="CLU_3157133_0_0_0"/>